<evidence type="ECO:0000256" key="10">
    <source>
        <dbReference type="ARBA" id="ARBA00023002"/>
    </source>
</evidence>
<evidence type="ECO:0000256" key="4">
    <source>
        <dbReference type="ARBA" id="ARBA00006511"/>
    </source>
</evidence>
<dbReference type="EC" id="1.14.11.2" evidence="5"/>
<evidence type="ECO:0000256" key="6">
    <source>
        <dbReference type="ARBA" id="ARBA00022723"/>
    </source>
</evidence>
<evidence type="ECO:0000256" key="5">
    <source>
        <dbReference type="ARBA" id="ARBA00012269"/>
    </source>
</evidence>
<dbReference type="InterPro" id="IPR044862">
    <property type="entry name" value="Pro_4_hyd_alph_FE2OG_OXY"/>
</dbReference>
<dbReference type="SUPFAM" id="SSF48452">
    <property type="entry name" value="TPR-like"/>
    <property type="match status" value="1"/>
</dbReference>
<dbReference type="FunFam" id="1.25.40.10:FF:000006">
    <property type="entry name" value="Prolyl 4-hydroxylase subunit alpha 2"/>
    <property type="match status" value="1"/>
</dbReference>
<dbReference type="GO" id="GO:0005788">
    <property type="term" value="C:endoplasmic reticulum lumen"/>
    <property type="evidence" value="ECO:0007669"/>
    <property type="project" value="UniProtKB-SubCell"/>
</dbReference>
<name>A0AA88HCP1_ARTSF</name>
<keyword evidence="8" id="KW-0847">Vitamin C</keyword>
<keyword evidence="7" id="KW-0256">Endoplasmic reticulum</keyword>
<evidence type="ECO:0000256" key="2">
    <source>
        <dbReference type="ARBA" id="ARBA00002035"/>
    </source>
</evidence>
<dbReference type="InterPro" id="IPR006620">
    <property type="entry name" value="Pro_4_hyd_alph"/>
</dbReference>
<evidence type="ECO:0000256" key="3">
    <source>
        <dbReference type="ARBA" id="ARBA00004319"/>
    </source>
</evidence>
<keyword evidence="9" id="KW-0223">Dioxygenase</keyword>
<evidence type="ECO:0000313" key="16">
    <source>
        <dbReference type="Proteomes" id="UP001187531"/>
    </source>
</evidence>
<sequence length="542" mass="62307">MLFWVALYSVLRIFMNYAKAEVFTALVDMEPLIDTESELIQQLNKYIGVEEERLNRLKKYFNEYSDLHKEASQDTTKYLENPINAYLLVKRLTADWKEVESTMLQNQASVIVKNITEFRNVLRFPSEEDLTGAAVALTRLQDTYKLDTKDLARGEILGKRYTRSLTAGDCFELGRQTYNSKDYYHTILWMTEAMSILKEEVYKTTSESEILEYLAFSIYMQGNIHQALHYTNELLRLVPYHQRALGNKKFYEDTLKKQGAYPPRGDPGVEGLVPADEMAITNELRKPQDPYPERNIYEALCRGEKVMSPGTEAKLKCYYFDNGSPFLKIQPVKAEDAFLDPKITVFHEVLSDSEIERIKEMAKPRFQRATVQDHATGNLVPASYRISKSAWLKSEEDQHVFKVARRVGDITGLNMDTAEELQVVNYGIGGHYEPHFDHARKDEIKAFKSLGTGNRIATWLFYMSDVEAGGATVFPNIGVSLWPRKGSAAFWYNLHPNGEGNENTRHAACPVLTGSKWVSNKWIHELGQEFRKPCKLGFDDRW</sequence>
<feature type="domain" description="Fe2OG dioxygenase" evidence="14">
    <location>
        <begin position="417"/>
        <end position="525"/>
    </location>
</feature>
<keyword evidence="6" id="KW-0479">Metal-binding</keyword>
<dbReference type="Proteomes" id="UP001187531">
    <property type="component" value="Unassembled WGS sequence"/>
</dbReference>
<dbReference type="Pfam" id="PF23558">
    <property type="entry name" value="TPR_P4H"/>
    <property type="match status" value="1"/>
</dbReference>
<organism evidence="15 16">
    <name type="scientific">Artemia franciscana</name>
    <name type="common">Brine shrimp</name>
    <name type="synonym">Artemia sanfranciscana</name>
    <dbReference type="NCBI Taxonomy" id="6661"/>
    <lineage>
        <taxon>Eukaryota</taxon>
        <taxon>Metazoa</taxon>
        <taxon>Ecdysozoa</taxon>
        <taxon>Arthropoda</taxon>
        <taxon>Crustacea</taxon>
        <taxon>Branchiopoda</taxon>
        <taxon>Anostraca</taxon>
        <taxon>Artemiidae</taxon>
        <taxon>Artemia</taxon>
    </lineage>
</organism>
<keyword evidence="16" id="KW-1185">Reference proteome</keyword>
<reference evidence="15" key="1">
    <citation type="submission" date="2023-07" db="EMBL/GenBank/DDBJ databases">
        <title>Chromosome-level genome assembly of Artemia franciscana.</title>
        <authorList>
            <person name="Jo E."/>
        </authorList>
    </citation>
    <scope>NUCLEOTIDE SEQUENCE</scope>
    <source>
        <tissue evidence="15">Whole body</tissue>
    </source>
</reference>
<protein>
    <recommendedName>
        <fullName evidence="5">procollagen-proline 4-dioxygenase</fullName>
        <ecNumber evidence="5">1.14.11.2</ecNumber>
    </recommendedName>
</protein>
<dbReference type="SMART" id="SM00702">
    <property type="entry name" value="P4Hc"/>
    <property type="match status" value="1"/>
</dbReference>
<keyword evidence="10" id="KW-0560">Oxidoreductase</keyword>
<evidence type="ECO:0000256" key="8">
    <source>
        <dbReference type="ARBA" id="ARBA00022896"/>
    </source>
</evidence>
<dbReference type="PROSITE" id="PS51471">
    <property type="entry name" value="FE2OG_OXY"/>
    <property type="match status" value="1"/>
</dbReference>
<feature type="signal peptide" evidence="13">
    <location>
        <begin position="1"/>
        <end position="20"/>
    </location>
</feature>
<dbReference type="Gene3D" id="1.25.40.10">
    <property type="entry name" value="Tetratricopeptide repeat domain"/>
    <property type="match status" value="1"/>
</dbReference>
<evidence type="ECO:0000313" key="15">
    <source>
        <dbReference type="EMBL" id="KAK2703141.1"/>
    </source>
</evidence>
<comment type="subcellular location">
    <subcellularLocation>
        <location evidence="3">Endoplasmic reticulum lumen</location>
    </subcellularLocation>
</comment>
<comment type="function">
    <text evidence="2">Catalyzes the post-translational formation of 4-hydroxyproline in -Xaa-Pro-Gly- sequences in collagens and other proteins.</text>
</comment>
<dbReference type="PANTHER" id="PTHR10869:SF234">
    <property type="entry name" value="PROCOLLAGEN-PROLINE 4-DIOXYGENASE"/>
    <property type="match status" value="1"/>
</dbReference>
<dbReference type="Gene3D" id="2.60.120.620">
    <property type="entry name" value="q2cbj1_9rhob like domain"/>
    <property type="match status" value="1"/>
</dbReference>
<evidence type="ECO:0000256" key="1">
    <source>
        <dbReference type="ARBA" id="ARBA00001961"/>
    </source>
</evidence>
<keyword evidence="12" id="KW-0325">Glycoprotein</keyword>
<dbReference type="AlphaFoldDB" id="A0AA88HCP1"/>
<evidence type="ECO:0000256" key="7">
    <source>
        <dbReference type="ARBA" id="ARBA00022824"/>
    </source>
</evidence>
<dbReference type="InterPro" id="IPR005123">
    <property type="entry name" value="Oxoglu/Fe-dep_dioxygenase_dom"/>
</dbReference>
<proteinExistence type="inferred from homology"/>
<gene>
    <name evidence="15" type="ORF">QYM36_018342</name>
</gene>
<dbReference type="Pfam" id="PF13640">
    <property type="entry name" value="2OG-FeII_Oxy_3"/>
    <property type="match status" value="1"/>
</dbReference>
<dbReference type="InterPro" id="IPR059068">
    <property type="entry name" value="TPR_P4H"/>
</dbReference>
<comment type="cofactor">
    <cofactor evidence="1">
        <name>L-ascorbate</name>
        <dbReference type="ChEBI" id="CHEBI:38290"/>
    </cofactor>
</comment>
<dbReference type="EMBL" id="JAVRJZ010000115">
    <property type="protein sequence ID" value="KAK2703141.1"/>
    <property type="molecule type" value="Genomic_DNA"/>
</dbReference>
<evidence type="ECO:0000256" key="12">
    <source>
        <dbReference type="ARBA" id="ARBA00023180"/>
    </source>
</evidence>
<dbReference type="Pfam" id="PF08336">
    <property type="entry name" value="P4Ha_N"/>
    <property type="match status" value="1"/>
</dbReference>
<feature type="chain" id="PRO_5041660273" description="procollagen-proline 4-dioxygenase" evidence="13">
    <location>
        <begin position="21"/>
        <end position="542"/>
    </location>
</feature>
<accession>A0AA88HCP1</accession>
<keyword evidence="13" id="KW-0732">Signal</keyword>
<dbReference type="InterPro" id="IPR045054">
    <property type="entry name" value="P4HA-like"/>
</dbReference>
<evidence type="ECO:0000256" key="11">
    <source>
        <dbReference type="ARBA" id="ARBA00023004"/>
    </source>
</evidence>
<keyword evidence="11" id="KW-0408">Iron</keyword>
<dbReference type="GO" id="GO:0005506">
    <property type="term" value="F:iron ion binding"/>
    <property type="evidence" value="ECO:0007669"/>
    <property type="project" value="InterPro"/>
</dbReference>
<dbReference type="Gene3D" id="6.10.140.1460">
    <property type="match status" value="1"/>
</dbReference>
<dbReference type="InterPro" id="IPR011990">
    <property type="entry name" value="TPR-like_helical_dom_sf"/>
</dbReference>
<dbReference type="PANTHER" id="PTHR10869">
    <property type="entry name" value="PROLYL 4-HYDROXYLASE ALPHA SUBUNIT"/>
    <property type="match status" value="1"/>
</dbReference>
<evidence type="ECO:0000256" key="9">
    <source>
        <dbReference type="ARBA" id="ARBA00022964"/>
    </source>
</evidence>
<dbReference type="FunFam" id="2.60.120.620:FF:000001">
    <property type="entry name" value="Prolyl 4-hydroxylase subunit alpha 2"/>
    <property type="match status" value="1"/>
</dbReference>
<comment type="similarity">
    <text evidence="4">Belongs to the P4HA family.</text>
</comment>
<comment type="caution">
    <text evidence="15">The sequence shown here is derived from an EMBL/GenBank/DDBJ whole genome shotgun (WGS) entry which is preliminary data.</text>
</comment>
<evidence type="ECO:0000259" key="14">
    <source>
        <dbReference type="PROSITE" id="PS51471"/>
    </source>
</evidence>
<dbReference type="InterPro" id="IPR013547">
    <property type="entry name" value="P4H_N"/>
</dbReference>
<evidence type="ECO:0000256" key="13">
    <source>
        <dbReference type="SAM" id="SignalP"/>
    </source>
</evidence>
<dbReference type="GO" id="GO:0031418">
    <property type="term" value="F:L-ascorbic acid binding"/>
    <property type="evidence" value="ECO:0007669"/>
    <property type="project" value="UniProtKB-KW"/>
</dbReference>
<dbReference type="GO" id="GO:0004656">
    <property type="term" value="F:procollagen-proline 4-dioxygenase activity"/>
    <property type="evidence" value="ECO:0007669"/>
    <property type="project" value="UniProtKB-EC"/>
</dbReference>